<dbReference type="EMBL" id="MN739836">
    <property type="protein sequence ID" value="QHT74056.1"/>
    <property type="molecule type" value="Genomic_DNA"/>
</dbReference>
<sequence length="286" mass="34528">MINIYNKMMKSLENENKQSVEIEKNKYIIINNINRFFDPFSLIQTKKNILYNNGRSSLLADLLFKIMDNYSEDINLNSIFSHIIEKKLLFDSDMDGNQPVFNIINNNGYSLLSKYLEIIRNNESNDIFKYFYNKELLIVQPTPLCIYIKNKELFNNNFYDPKIIALLSINYNDQNPLLIKDNNYSIYPIELLLKIIYEQENVSNVLNFLNSDDFYKIMNLMMYNYEESFIDEILGLLKKIYDKYELLYKENVNQENKKRIFELIKNYKNFFIRNKYMLNDFNYKEK</sequence>
<reference evidence="1" key="1">
    <citation type="journal article" date="2020" name="Nature">
        <title>Giant virus diversity and host interactions through global metagenomics.</title>
        <authorList>
            <person name="Schulz F."/>
            <person name="Roux S."/>
            <person name="Paez-Espino D."/>
            <person name="Jungbluth S."/>
            <person name="Walsh D.A."/>
            <person name="Denef V.J."/>
            <person name="McMahon K.D."/>
            <person name="Konstantinidis K.T."/>
            <person name="Eloe-Fadrosh E.A."/>
            <person name="Kyrpides N.C."/>
            <person name="Woyke T."/>
        </authorList>
    </citation>
    <scope>NUCLEOTIDE SEQUENCE</scope>
    <source>
        <strain evidence="1">GVMAG-M-3300023179-4</strain>
    </source>
</reference>
<proteinExistence type="predicted"/>
<evidence type="ECO:0000313" key="1">
    <source>
        <dbReference type="EMBL" id="QHT74056.1"/>
    </source>
</evidence>
<protein>
    <submittedName>
        <fullName evidence="1">Uncharacterized protein</fullName>
    </submittedName>
</protein>
<organism evidence="1">
    <name type="scientific">viral metagenome</name>
    <dbReference type="NCBI Taxonomy" id="1070528"/>
    <lineage>
        <taxon>unclassified sequences</taxon>
        <taxon>metagenomes</taxon>
        <taxon>organismal metagenomes</taxon>
    </lineage>
</organism>
<accession>A0A6C0H1F8</accession>
<name>A0A6C0H1F8_9ZZZZ</name>
<dbReference type="AlphaFoldDB" id="A0A6C0H1F8"/>